<dbReference type="KEGG" id="pfy:PFICI_03835"/>
<evidence type="ECO:0000313" key="2">
    <source>
        <dbReference type="EMBL" id="ETS85810.1"/>
    </source>
</evidence>
<dbReference type="RefSeq" id="XP_007830607.1">
    <property type="nucleotide sequence ID" value="XM_007832416.1"/>
</dbReference>
<protein>
    <submittedName>
        <fullName evidence="2">Uncharacterized protein</fullName>
    </submittedName>
</protein>
<dbReference type="InParanoid" id="W3XIG3"/>
<proteinExistence type="predicted"/>
<evidence type="ECO:0000256" key="1">
    <source>
        <dbReference type="SAM" id="MobiDB-lite"/>
    </source>
</evidence>
<dbReference type="OMA" id="NWPTLIQ"/>
<accession>W3XIG3</accession>
<dbReference type="Proteomes" id="UP000030651">
    <property type="component" value="Unassembled WGS sequence"/>
</dbReference>
<sequence>MGAPPFTNNRIQERLLHRLHSDPSNWPTALEQRGVELLRSGEATTFPILIRKVLDEVRHDTQAKGSKDLSSSKNNGEVNGSGATNGKAKTANGAGGAADSNSLALPADVVQDLVKYTKELLKDVMETDDSDDGT</sequence>
<dbReference type="OrthoDB" id="5355007at2759"/>
<reference evidence="3" key="1">
    <citation type="journal article" date="2015" name="BMC Genomics">
        <title>Genomic and transcriptomic analysis of the endophytic fungus Pestalotiopsis fici reveals its lifestyle and high potential for synthesis of natural products.</title>
        <authorList>
            <person name="Wang X."/>
            <person name="Zhang X."/>
            <person name="Liu L."/>
            <person name="Xiang M."/>
            <person name="Wang W."/>
            <person name="Sun X."/>
            <person name="Che Y."/>
            <person name="Guo L."/>
            <person name="Liu G."/>
            <person name="Guo L."/>
            <person name="Wang C."/>
            <person name="Yin W.B."/>
            <person name="Stadler M."/>
            <person name="Zhang X."/>
            <person name="Liu X."/>
        </authorList>
    </citation>
    <scope>NUCLEOTIDE SEQUENCE [LARGE SCALE GENOMIC DNA]</scope>
    <source>
        <strain evidence="3">W106-1 / CGMCC3.15140</strain>
    </source>
</reference>
<organism evidence="2 3">
    <name type="scientific">Pestalotiopsis fici (strain W106-1 / CGMCC3.15140)</name>
    <dbReference type="NCBI Taxonomy" id="1229662"/>
    <lineage>
        <taxon>Eukaryota</taxon>
        <taxon>Fungi</taxon>
        <taxon>Dikarya</taxon>
        <taxon>Ascomycota</taxon>
        <taxon>Pezizomycotina</taxon>
        <taxon>Sordariomycetes</taxon>
        <taxon>Xylariomycetidae</taxon>
        <taxon>Amphisphaeriales</taxon>
        <taxon>Sporocadaceae</taxon>
        <taxon>Pestalotiopsis</taxon>
    </lineage>
</organism>
<feature type="compositionally biased region" description="Polar residues" evidence="1">
    <location>
        <begin position="68"/>
        <end position="78"/>
    </location>
</feature>
<dbReference type="AlphaFoldDB" id="W3XIG3"/>
<dbReference type="HOGENOM" id="CLU_097996_0_0_1"/>
<feature type="region of interest" description="Disordered" evidence="1">
    <location>
        <begin position="59"/>
        <end position="103"/>
    </location>
</feature>
<feature type="compositionally biased region" description="Low complexity" evidence="1">
    <location>
        <begin position="82"/>
        <end position="103"/>
    </location>
</feature>
<dbReference type="eggNOG" id="ENOG502T2QC">
    <property type="taxonomic scope" value="Eukaryota"/>
</dbReference>
<dbReference type="STRING" id="1229662.W3XIG3"/>
<dbReference type="GeneID" id="19268848"/>
<keyword evidence="3" id="KW-1185">Reference proteome</keyword>
<gene>
    <name evidence="2" type="ORF">PFICI_03835</name>
</gene>
<dbReference type="EMBL" id="KI912110">
    <property type="protein sequence ID" value="ETS85810.1"/>
    <property type="molecule type" value="Genomic_DNA"/>
</dbReference>
<evidence type="ECO:0000313" key="3">
    <source>
        <dbReference type="Proteomes" id="UP000030651"/>
    </source>
</evidence>
<name>W3XIG3_PESFW</name>